<evidence type="ECO:0000256" key="2">
    <source>
        <dbReference type="ARBA" id="ARBA00023002"/>
    </source>
</evidence>
<keyword evidence="2" id="KW-0560">Oxidoreductase</keyword>
<keyword evidence="7" id="KW-1185">Reference proteome</keyword>
<gene>
    <name evidence="6" type="ORF">DES52_101368</name>
</gene>
<sequence length="332" mass="35017">MTRLLPTLALGAAALVLAKKLTEKPYDLAGKVVLITGGSRGLGLVLARQLADEGAKLALCARSVEELRAAQAEFDAKNVPCVTYVADVASEADARRVVHDTAVHYGRLDVLINNAGIITVGPIETMTLKDYHDAMNVNYFGALHFMLAVRDVMKAQGGGRIVNIASIGGKVAVPHLVPYSASKFALSGLSKGWRSELAKDGVVVTTVHPGLISTGSPRNADFKGQHELEYAWFAVADNLPGLAQKVEDCARETIAALKAGRAEIVTSIPGKVLAFLGAVLPGVMADANALQNVLLPKPGGVGTQKRKGSESETALTQKLPRKQEAELANNEL</sequence>
<dbReference type="PANTHER" id="PTHR44196:SF1">
    <property type="entry name" value="DEHYDROGENASE_REDUCTASE SDR FAMILY MEMBER 7B"/>
    <property type="match status" value="1"/>
</dbReference>
<evidence type="ECO:0000256" key="1">
    <source>
        <dbReference type="ARBA" id="ARBA00006484"/>
    </source>
</evidence>
<dbReference type="PRINTS" id="PR00080">
    <property type="entry name" value="SDRFAMILY"/>
</dbReference>
<dbReference type="EMBL" id="QJSX01000001">
    <property type="protein sequence ID" value="PYE56563.1"/>
    <property type="molecule type" value="Genomic_DNA"/>
</dbReference>
<dbReference type="PROSITE" id="PS00061">
    <property type="entry name" value="ADH_SHORT"/>
    <property type="match status" value="1"/>
</dbReference>
<dbReference type="RefSeq" id="WP_110885037.1">
    <property type="nucleotide sequence ID" value="NZ_QJSX01000001.1"/>
</dbReference>
<comment type="similarity">
    <text evidence="1 3">Belongs to the short-chain dehydrogenases/reductases (SDR) family.</text>
</comment>
<organism evidence="6 7">
    <name type="scientific">Deinococcus yavapaiensis KR-236</name>
    <dbReference type="NCBI Taxonomy" id="694435"/>
    <lineage>
        <taxon>Bacteria</taxon>
        <taxon>Thermotogati</taxon>
        <taxon>Deinococcota</taxon>
        <taxon>Deinococci</taxon>
        <taxon>Deinococcales</taxon>
        <taxon>Deinococcaceae</taxon>
        <taxon>Deinococcus</taxon>
    </lineage>
</organism>
<accession>A0A318SD39</accession>
<protein>
    <submittedName>
        <fullName evidence="6">Short-subunit dehydrogenase</fullName>
    </submittedName>
</protein>
<dbReference type="CDD" id="cd05233">
    <property type="entry name" value="SDR_c"/>
    <property type="match status" value="1"/>
</dbReference>
<dbReference type="SUPFAM" id="SSF51735">
    <property type="entry name" value="NAD(P)-binding Rossmann-fold domains"/>
    <property type="match status" value="1"/>
</dbReference>
<name>A0A318SD39_9DEIO</name>
<dbReference type="GO" id="GO:0016020">
    <property type="term" value="C:membrane"/>
    <property type="evidence" value="ECO:0007669"/>
    <property type="project" value="TreeGrafter"/>
</dbReference>
<dbReference type="AlphaFoldDB" id="A0A318SD39"/>
<dbReference type="OrthoDB" id="151996at2"/>
<comment type="caution">
    <text evidence="6">The sequence shown here is derived from an EMBL/GenBank/DDBJ whole genome shotgun (WGS) entry which is preliminary data.</text>
</comment>
<dbReference type="InterPro" id="IPR057326">
    <property type="entry name" value="KR_dom"/>
</dbReference>
<dbReference type="GO" id="GO:0016491">
    <property type="term" value="F:oxidoreductase activity"/>
    <property type="evidence" value="ECO:0007669"/>
    <property type="project" value="UniProtKB-KW"/>
</dbReference>
<dbReference type="PANTHER" id="PTHR44196">
    <property type="entry name" value="DEHYDROGENASE/REDUCTASE SDR FAMILY MEMBER 7B"/>
    <property type="match status" value="1"/>
</dbReference>
<evidence type="ECO:0000256" key="3">
    <source>
        <dbReference type="RuleBase" id="RU000363"/>
    </source>
</evidence>
<evidence type="ECO:0000313" key="7">
    <source>
        <dbReference type="Proteomes" id="UP000248326"/>
    </source>
</evidence>
<dbReference type="PRINTS" id="PR00081">
    <property type="entry name" value="GDHRDH"/>
</dbReference>
<dbReference type="InterPro" id="IPR020904">
    <property type="entry name" value="Sc_DH/Rdtase_CS"/>
</dbReference>
<proteinExistence type="inferred from homology"/>
<dbReference type="InterPro" id="IPR036291">
    <property type="entry name" value="NAD(P)-bd_dom_sf"/>
</dbReference>
<evidence type="ECO:0000313" key="6">
    <source>
        <dbReference type="EMBL" id="PYE56563.1"/>
    </source>
</evidence>
<dbReference type="FunFam" id="3.40.50.720:FF:000084">
    <property type="entry name" value="Short-chain dehydrogenase reductase"/>
    <property type="match status" value="1"/>
</dbReference>
<dbReference type="Pfam" id="PF00106">
    <property type="entry name" value="adh_short"/>
    <property type="match status" value="1"/>
</dbReference>
<feature type="region of interest" description="Disordered" evidence="4">
    <location>
        <begin position="298"/>
        <end position="332"/>
    </location>
</feature>
<evidence type="ECO:0000256" key="4">
    <source>
        <dbReference type="SAM" id="MobiDB-lite"/>
    </source>
</evidence>
<feature type="domain" description="Ketoreductase" evidence="5">
    <location>
        <begin position="31"/>
        <end position="210"/>
    </location>
</feature>
<dbReference type="InterPro" id="IPR002347">
    <property type="entry name" value="SDR_fam"/>
</dbReference>
<dbReference type="Gene3D" id="3.40.50.720">
    <property type="entry name" value="NAD(P)-binding Rossmann-like Domain"/>
    <property type="match status" value="1"/>
</dbReference>
<dbReference type="Proteomes" id="UP000248326">
    <property type="component" value="Unassembled WGS sequence"/>
</dbReference>
<evidence type="ECO:0000259" key="5">
    <source>
        <dbReference type="SMART" id="SM00822"/>
    </source>
</evidence>
<reference evidence="6 7" key="1">
    <citation type="submission" date="2018-06" db="EMBL/GenBank/DDBJ databases">
        <title>Genomic Encyclopedia of Type Strains, Phase IV (KMG-IV): sequencing the most valuable type-strain genomes for metagenomic binning, comparative biology and taxonomic classification.</title>
        <authorList>
            <person name="Goeker M."/>
        </authorList>
    </citation>
    <scope>NUCLEOTIDE SEQUENCE [LARGE SCALE GENOMIC DNA]</scope>
    <source>
        <strain evidence="6 7">DSM 18048</strain>
    </source>
</reference>
<dbReference type="SMART" id="SM00822">
    <property type="entry name" value="PKS_KR"/>
    <property type="match status" value="1"/>
</dbReference>